<reference evidence="4" key="1">
    <citation type="journal article" date="2019" name="Int. J. Syst. Evol. Microbiol.">
        <title>The Global Catalogue of Microorganisms (GCM) 10K type strain sequencing project: providing services to taxonomists for standard genome sequencing and annotation.</title>
        <authorList>
            <consortium name="The Broad Institute Genomics Platform"/>
            <consortium name="The Broad Institute Genome Sequencing Center for Infectious Disease"/>
            <person name="Wu L."/>
            <person name="Ma J."/>
        </authorList>
    </citation>
    <scope>NUCLEOTIDE SEQUENCE [LARGE SCALE GENOMIC DNA]</scope>
    <source>
        <strain evidence="4">NBRC 105830</strain>
    </source>
</reference>
<dbReference type="PANTHER" id="PTHR43031">
    <property type="entry name" value="FAD-DEPENDENT OXIDOREDUCTASE"/>
    <property type="match status" value="1"/>
</dbReference>
<sequence>MTIPANPQPNVPSVDNSEVADDAVILDVRNQDEWDAGHAPGAVHIPLGELPDRLDEVPTDAGLAVTCRGGGRSSRAVAFLTGQGREVRNLVGGMSGWEQAGKPVVTDDGAPGSVS</sequence>
<evidence type="ECO:0000256" key="1">
    <source>
        <dbReference type="SAM" id="MobiDB-lite"/>
    </source>
</evidence>
<organism evidence="3 4">
    <name type="scientific">Arsenicicoccus piscis</name>
    <dbReference type="NCBI Taxonomy" id="673954"/>
    <lineage>
        <taxon>Bacteria</taxon>
        <taxon>Bacillati</taxon>
        <taxon>Actinomycetota</taxon>
        <taxon>Actinomycetes</taxon>
        <taxon>Micrococcales</taxon>
        <taxon>Intrasporangiaceae</taxon>
        <taxon>Arsenicicoccus</taxon>
    </lineage>
</organism>
<dbReference type="InterPro" id="IPR036873">
    <property type="entry name" value="Rhodanese-like_dom_sf"/>
</dbReference>
<evidence type="ECO:0000259" key="2">
    <source>
        <dbReference type="PROSITE" id="PS50206"/>
    </source>
</evidence>
<dbReference type="InterPro" id="IPR001763">
    <property type="entry name" value="Rhodanese-like_dom"/>
</dbReference>
<dbReference type="PANTHER" id="PTHR43031:SF1">
    <property type="entry name" value="PYRIDINE NUCLEOTIDE-DISULPHIDE OXIDOREDUCTASE"/>
    <property type="match status" value="1"/>
</dbReference>
<keyword evidence="4" id="KW-1185">Reference proteome</keyword>
<dbReference type="PROSITE" id="PS50206">
    <property type="entry name" value="RHODANESE_3"/>
    <property type="match status" value="1"/>
</dbReference>
<gene>
    <name evidence="3" type="ORF">GCM10025862_33760</name>
</gene>
<dbReference type="RefSeq" id="WP_241441610.1">
    <property type="nucleotide sequence ID" value="NZ_BSUJ01000001.1"/>
</dbReference>
<dbReference type="Proteomes" id="UP001157109">
    <property type="component" value="Unassembled WGS sequence"/>
</dbReference>
<feature type="domain" description="Rhodanese" evidence="2">
    <location>
        <begin position="19"/>
        <end position="106"/>
    </location>
</feature>
<dbReference type="CDD" id="cd00158">
    <property type="entry name" value="RHOD"/>
    <property type="match status" value="1"/>
</dbReference>
<evidence type="ECO:0000313" key="4">
    <source>
        <dbReference type="Proteomes" id="UP001157109"/>
    </source>
</evidence>
<dbReference type="EMBL" id="BSUJ01000001">
    <property type="protein sequence ID" value="GMA21355.1"/>
    <property type="molecule type" value="Genomic_DNA"/>
</dbReference>
<dbReference type="SUPFAM" id="SSF52821">
    <property type="entry name" value="Rhodanese/Cell cycle control phosphatase"/>
    <property type="match status" value="1"/>
</dbReference>
<dbReference type="SMART" id="SM00450">
    <property type="entry name" value="RHOD"/>
    <property type="match status" value="1"/>
</dbReference>
<protein>
    <recommendedName>
        <fullName evidence="2">Rhodanese domain-containing protein</fullName>
    </recommendedName>
</protein>
<accession>A0ABQ6HSA9</accession>
<feature type="region of interest" description="Disordered" evidence="1">
    <location>
        <begin position="96"/>
        <end position="115"/>
    </location>
</feature>
<name>A0ABQ6HSA9_9MICO</name>
<dbReference type="Pfam" id="PF00581">
    <property type="entry name" value="Rhodanese"/>
    <property type="match status" value="1"/>
</dbReference>
<proteinExistence type="predicted"/>
<dbReference type="Gene3D" id="3.40.250.10">
    <property type="entry name" value="Rhodanese-like domain"/>
    <property type="match status" value="1"/>
</dbReference>
<evidence type="ECO:0000313" key="3">
    <source>
        <dbReference type="EMBL" id="GMA21355.1"/>
    </source>
</evidence>
<comment type="caution">
    <text evidence="3">The sequence shown here is derived from an EMBL/GenBank/DDBJ whole genome shotgun (WGS) entry which is preliminary data.</text>
</comment>
<dbReference type="InterPro" id="IPR050229">
    <property type="entry name" value="GlpE_sulfurtransferase"/>
</dbReference>